<evidence type="ECO:0000313" key="6">
    <source>
        <dbReference type="Proteomes" id="UP000663879"/>
    </source>
</evidence>
<dbReference type="InterPro" id="IPR018494">
    <property type="entry name" value="Oxysterol-bd_CS"/>
</dbReference>
<dbReference type="PANTHER" id="PTHR10972:SF209">
    <property type="entry name" value="OXYSTEROL-BINDING PROTEIN"/>
    <property type="match status" value="1"/>
</dbReference>
<dbReference type="GO" id="GO:0097038">
    <property type="term" value="C:perinuclear endoplasmic reticulum"/>
    <property type="evidence" value="ECO:0007669"/>
    <property type="project" value="TreeGrafter"/>
</dbReference>
<dbReference type="OrthoDB" id="416222at2759"/>
<dbReference type="InterPro" id="IPR000648">
    <property type="entry name" value="Oxysterol-bd"/>
</dbReference>
<dbReference type="InterPro" id="IPR037239">
    <property type="entry name" value="OSBP_sf"/>
</dbReference>
<dbReference type="PANTHER" id="PTHR10972">
    <property type="entry name" value="OXYSTEROL-BINDING PROTEIN-RELATED"/>
    <property type="match status" value="1"/>
</dbReference>
<dbReference type="Proteomes" id="UP000663879">
    <property type="component" value="Unassembled WGS sequence"/>
</dbReference>
<evidence type="ECO:0000256" key="1">
    <source>
        <dbReference type="ARBA" id="ARBA00008842"/>
    </source>
</evidence>
<evidence type="ECO:0000256" key="3">
    <source>
        <dbReference type="RuleBase" id="RU003844"/>
    </source>
</evidence>
<sequence>MNSDDRNDENELKKYQNHEFRVSLPSEMIDRSKYSIWSILKQCVDKELYRFTIPIVWNEPLSMLQRLAENMKYSNELLDKAAEMTSAIERMKYVSAFLVSSTSIHNGRLSKPFNPLLGETYEFISPEKNYRICCEQVSHHPPISAYYSESTLSSKTSPKWKYYGSVLPHMKLNILNASVEAIPEGIQTVELPENEEVYTWHNFKVNAHNLVIGKLWFEHTGKTEIINHKLKIKCVLEYKPYSWFVRHMSRCEGYILDSNDNKVALLYGRWDECLFCTNNVKSPSDFHKRVEKILAMDEIDYEKIRKDKNYSDLELLWKANGQDKAYENFFNFTQFTFKLNELHSQLRERVVLDDENKISIGPLPATDSRYRPDMRLYEKGQIDEASNEKHRLEEKQREVQRKTESGELEHWKPLWFEKCLHHTAPKEETWIFNNTYWNRNYEKCPDIF</sequence>
<dbReference type="GO" id="GO:0005886">
    <property type="term" value="C:plasma membrane"/>
    <property type="evidence" value="ECO:0007669"/>
    <property type="project" value="TreeGrafter"/>
</dbReference>
<dbReference type="GO" id="GO:0120009">
    <property type="term" value="P:intermembrane lipid transfer"/>
    <property type="evidence" value="ECO:0007669"/>
    <property type="project" value="UniProtKB-ARBA"/>
</dbReference>
<evidence type="ECO:0000256" key="2">
    <source>
        <dbReference type="ARBA" id="ARBA00023121"/>
    </source>
</evidence>
<keyword evidence="6" id="KW-1185">Reference proteome</keyword>
<dbReference type="Gene3D" id="2.40.160.120">
    <property type="match status" value="1"/>
</dbReference>
<keyword evidence="4" id="KW-0813">Transport</keyword>
<protein>
    <recommendedName>
        <fullName evidence="4">Oxysterol-binding protein</fullName>
    </recommendedName>
</protein>
<keyword evidence="4" id="KW-0445">Lipid transport</keyword>
<proteinExistence type="inferred from homology"/>
<accession>A0A813UR39</accession>
<dbReference type="PROSITE" id="PS01013">
    <property type="entry name" value="OSBP"/>
    <property type="match status" value="1"/>
</dbReference>
<evidence type="ECO:0000313" key="5">
    <source>
        <dbReference type="EMBL" id="CAF0830402.1"/>
    </source>
</evidence>
<evidence type="ECO:0000256" key="4">
    <source>
        <dbReference type="RuleBase" id="RU003845"/>
    </source>
</evidence>
<dbReference type="GO" id="GO:0032934">
    <property type="term" value="F:sterol binding"/>
    <property type="evidence" value="ECO:0007669"/>
    <property type="project" value="TreeGrafter"/>
</dbReference>
<organism evidence="5 6">
    <name type="scientific">Brachionus calyciflorus</name>
    <dbReference type="NCBI Taxonomy" id="104777"/>
    <lineage>
        <taxon>Eukaryota</taxon>
        <taxon>Metazoa</taxon>
        <taxon>Spiralia</taxon>
        <taxon>Gnathifera</taxon>
        <taxon>Rotifera</taxon>
        <taxon>Eurotatoria</taxon>
        <taxon>Monogononta</taxon>
        <taxon>Pseudotrocha</taxon>
        <taxon>Ploima</taxon>
        <taxon>Brachionidae</taxon>
        <taxon>Brachionus</taxon>
    </lineage>
</organism>
<dbReference type="FunFam" id="2.40.160.120:FF:000001">
    <property type="entry name" value="Oxysterol-binding protein"/>
    <property type="match status" value="1"/>
</dbReference>
<dbReference type="Gene3D" id="3.30.70.3490">
    <property type="match status" value="1"/>
</dbReference>
<gene>
    <name evidence="5" type="ORF">OXX778_LOCUS7934</name>
</gene>
<keyword evidence="2" id="KW-0446">Lipid-binding</keyword>
<dbReference type="Pfam" id="PF01237">
    <property type="entry name" value="Oxysterol_BP"/>
    <property type="match status" value="1"/>
</dbReference>
<comment type="caution">
    <text evidence="5">The sequence shown here is derived from an EMBL/GenBank/DDBJ whole genome shotgun (WGS) entry which is preliminary data.</text>
</comment>
<name>A0A813UR39_9BILA</name>
<dbReference type="EMBL" id="CAJNOC010001053">
    <property type="protein sequence ID" value="CAF0830402.1"/>
    <property type="molecule type" value="Genomic_DNA"/>
</dbReference>
<reference evidence="5" key="1">
    <citation type="submission" date="2021-02" db="EMBL/GenBank/DDBJ databases">
        <authorList>
            <person name="Nowell W R."/>
        </authorList>
    </citation>
    <scope>NUCLEOTIDE SEQUENCE</scope>
    <source>
        <strain evidence="5">Ploen Becks lab</strain>
    </source>
</reference>
<comment type="similarity">
    <text evidence="1 3">Belongs to the OSBP family.</text>
</comment>
<dbReference type="GO" id="GO:0005829">
    <property type="term" value="C:cytosol"/>
    <property type="evidence" value="ECO:0007669"/>
    <property type="project" value="TreeGrafter"/>
</dbReference>
<dbReference type="AlphaFoldDB" id="A0A813UR39"/>
<dbReference type="SUPFAM" id="SSF144000">
    <property type="entry name" value="Oxysterol-binding protein-like"/>
    <property type="match status" value="1"/>
</dbReference>